<evidence type="ECO:0000256" key="6">
    <source>
        <dbReference type="ARBA" id="ARBA00022853"/>
    </source>
</evidence>
<feature type="domain" description="Arb2-like" evidence="13">
    <location>
        <begin position="467"/>
        <end position="733"/>
    </location>
</feature>
<evidence type="ECO:0000256" key="4">
    <source>
        <dbReference type="ARBA" id="ARBA00022491"/>
    </source>
</evidence>
<sequence length="761" mass="84314">MDSSFKFLPETKNKITMEFDKCNAVNGSINGRLEASIEEDDDLDKNTKLLPTTKIQPVIARKSYLPTGCCYDDRMKLHANADFSADPHHPEDPSRIAAIFQHFKDAGLIFTGPEIELRLALKTSPTSFMYRIAARKARRSEVCTVHTCAHYEWVQSLNEMTSAQLRELSAKFDSGRKSLYVGNLTAEAALISAGAAIETCKSVVEGKVKNAFAIIRPPGHHAESNESMGFCIFNNVPMAATVCLKDYPDICRKVLILDWDVHHGNGTQNMFYEDPNVLYISIHVYQNGLFYPGQPEDESLPDGNIDKCGKGAGLGKNINIGWADQGVGDGEYMAAFQRIIMPIAQEFDPDLVIISAGFDAAAGDELGGCFVTPACYSHMTHMLMSLANGKLAVCLEGGYNIGAISRSALAVAKTLMGEPPERIVIPPLNKDSAYTLDNVRRIQAVHWDCMRPGVIPFPDFKDENLQRVSEVARAAEKNMFAEQFGMVPLFIQRTASNLIFKDMVLASPELFKARKILMVIHDPPELIAQPDPYTNLTLVHNSYISNGVLPYLIWATGQNMAIISIVLPQCRPSSAIDPANPRSSLLSESELSNISREVLCYIYDNYIEPHSPATASKPPTSLTILGVGHAHMGIRQLLMSRDCRHIITGVVCFVSGSLKPVRSEIDLELAAWYRNNSLIYINETHPVWSNDESVKLVHKMRYGDVFKAKGCNSINAMLGLFYLEVTTYMARKIIGWEELIIPSLPDPDETEDEDMTDMGSN</sequence>
<dbReference type="STRING" id="225359.A0A2S4PNW6"/>
<comment type="subcellular location">
    <subcellularLocation>
        <location evidence="1 11">Nucleus</location>
    </subcellularLocation>
</comment>
<evidence type="ECO:0000256" key="8">
    <source>
        <dbReference type="ARBA" id="ARBA00023163"/>
    </source>
</evidence>
<dbReference type="GO" id="GO:0000118">
    <property type="term" value="C:histone deacetylase complex"/>
    <property type="evidence" value="ECO:0007669"/>
    <property type="project" value="TreeGrafter"/>
</dbReference>
<dbReference type="GO" id="GO:0040029">
    <property type="term" value="P:epigenetic regulation of gene expression"/>
    <property type="evidence" value="ECO:0007669"/>
    <property type="project" value="TreeGrafter"/>
</dbReference>
<evidence type="ECO:0000256" key="7">
    <source>
        <dbReference type="ARBA" id="ARBA00023015"/>
    </source>
</evidence>
<organism evidence="14 15">
    <name type="scientific">Erysiphe pulchra</name>
    <dbReference type="NCBI Taxonomy" id="225359"/>
    <lineage>
        <taxon>Eukaryota</taxon>
        <taxon>Fungi</taxon>
        <taxon>Dikarya</taxon>
        <taxon>Ascomycota</taxon>
        <taxon>Pezizomycotina</taxon>
        <taxon>Leotiomycetes</taxon>
        <taxon>Erysiphales</taxon>
        <taxon>Erysiphaceae</taxon>
        <taxon>Erysiphe</taxon>
    </lineage>
</organism>
<evidence type="ECO:0000256" key="1">
    <source>
        <dbReference type="ARBA" id="ARBA00004123"/>
    </source>
</evidence>
<comment type="caution">
    <text evidence="14">The sequence shown here is derived from an EMBL/GenBank/DDBJ whole genome shotgun (WGS) entry which is preliminary data.</text>
</comment>
<accession>A0A2S4PNW6</accession>
<dbReference type="InterPro" id="IPR037138">
    <property type="entry name" value="His_deacetylse_dom_sf"/>
</dbReference>
<dbReference type="OrthoDB" id="424012at2759"/>
<evidence type="ECO:0000256" key="10">
    <source>
        <dbReference type="ARBA" id="ARBA00048287"/>
    </source>
</evidence>
<gene>
    <name evidence="14" type="ORF">EPUL_003481</name>
</gene>
<dbReference type="InterPro" id="IPR019154">
    <property type="entry name" value="Arb2-like_domain"/>
</dbReference>
<dbReference type="Pfam" id="PF09757">
    <property type="entry name" value="Arb2-like"/>
    <property type="match status" value="1"/>
</dbReference>
<dbReference type="EMBL" id="PEDP01001396">
    <property type="protein sequence ID" value="POS83728.1"/>
    <property type="molecule type" value="Genomic_DNA"/>
</dbReference>
<dbReference type="PIRSF" id="PIRSF037919">
    <property type="entry name" value="HDAC_II_yeast"/>
    <property type="match status" value="1"/>
</dbReference>
<keyword evidence="6 11" id="KW-0156">Chromatin regulator</keyword>
<keyword evidence="8 11" id="KW-0804">Transcription</keyword>
<keyword evidence="15" id="KW-1185">Reference proteome</keyword>
<dbReference type="PANTHER" id="PTHR10625:SF5">
    <property type="entry name" value="HISTONE DEACETYLASE"/>
    <property type="match status" value="1"/>
</dbReference>
<keyword evidence="9 11" id="KW-0539">Nucleus</keyword>
<dbReference type="InterPro" id="IPR023801">
    <property type="entry name" value="His_deacetylse_dom"/>
</dbReference>
<evidence type="ECO:0000259" key="12">
    <source>
        <dbReference type="Pfam" id="PF00850"/>
    </source>
</evidence>
<dbReference type="FunFam" id="3.40.800.20:FF:000005">
    <property type="entry name" value="histone deacetylase 6"/>
    <property type="match status" value="1"/>
</dbReference>
<reference evidence="14 15" key="1">
    <citation type="submission" date="2017-10" db="EMBL/GenBank/DDBJ databases">
        <title>Development of genomic resources for the powdery mildew, Erysiphe pulchra.</title>
        <authorList>
            <person name="Wadl P.A."/>
            <person name="Mack B.M."/>
            <person name="Moore G."/>
            <person name="Beltz S.B."/>
        </authorList>
    </citation>
    <scope>NUCLEOTIDE SEQUENCE [LARGE SCALE GENOMIC DNA]</scope>
    <source>
        <strain evidence="14">Cflorida</strain>
    </source>
</reference>
<evidence type="ECO:0000256" key="9">
    <source>
        <dbReference type="ARBA" id="ARBA00023242"/>
    </source>
</evidence>
<keyword evidence="7 11" id="KW-0805">Transcription regulation</keyword>
<protein>
    <recommendedName>
        <fullName evidence="3 11">Histone deacetylase</fullName>
        <ecNumber evidence="3 11">3.5.1.98</ecNumber>
    </recommendedName>
</protein>
<dbReference type="InterPro" id="IPR023696">
    <property type="entry name" value="Ureohydrolase_dom_sf"/>
</dbReference>
<dbReference type="Proteomes" id="UP000237438">
    <property type="component" value="Unassembled WGS sequence"/>
</dbReference>
<evidence type="ECO:0000256" key="5">
    <source>
        <dbReference type="ARBA" id="ARBA00022801"/>
    </source>
</evidence>
<keyword evidence="4 11" id="KW-0678">Repressor</keyword>
<dbReference type="Gene3D" id="3.40.800.20">
    <property type="entry name" value="Histone deacetylase domain"/>
    <property type="match status" value="1"/>
</dbReference>
<dbReference type="AlphaFoldDB" id="A0A2S4PNW6"/>
<dbReference type="PRINTS" id="PR01270">
    <property type="entry name" value="HDASUPER"/>
</dbReference>
<dbReference type="InterPro" id="IPR017321">
    <property type="entry name" value="Hist_deAcase_II_yeast"/>
</dbReference>
<evidence type="ECO:0000256" key="11">
    <source>
        <dbReference type="PIRNR" id="PIRNR037919"/>
    </source>
</evidence>
<evidence type="ECO:0000256" key="3">
    <source>
        <dbReference type="ARBA" id="ARBA00012111"/>
    </source>
</evidence>
<dbReference type="PANTHER" id="PTHR10625">
    <property type="entry name" value="HISTONE DEACETYLASE HDAC1-RELATED"/>
    <property type="match status" value="1"/>
</dbReference>
<evidence type="ECO:0000259" key="13">
    <source>
        <dbReference type="Pfam" id="PF09757"/>
    </source>
</evidence>
<evidence type="ECO:0000313" key="15">
    <source>
        <dbReference type="Proteomes" id="UP000237438"/>
    </source>
</evidence>
<dbReference type="InterPro" id="IPR000286">
    <property type="entry name" value="HDACs"/>
</dbReference>
<comment type="catalytic activity">
    <reaction evidence="10 11">
        <text>N(6)-acetyl-L-lysyl-[histone] + H2O = L-lysyl-[histone] + acetate</text>
        <dbReference type="Rhea" id="RHEA:58196"/>
        <dbReference type="Rhea" id="RHEA-COMP:9845"/>
        <dbReference type="Rhea" id="RHEA-COMP:11338"/>
        <dbReference type="ChEBI" id="CHEBI:15377"/>
        <dbReference type="ChEBI" id="CHEBI:29969"/>
        <dbReference type="ChEBI" id="CHEBI:30089"/>
        <dbReference type="ChEBI" id="CHEBI:61930"/>
        <dbReference type="EC" id="3.5.1.98"/>
    </reaction>
</comment>
<feature type="domain" description="Histone deacetylase" evidence="12">
    <location>
        <begin position="89"/>
        <end position="414"/>
    </location>
</feature>
<evidence type="ECO:0000256" key="2">
    <source>
        <dbReference type="ARBA" id="ARBA00007738"/>
    </source>
</evidence>
<dbReference type="GO" id="GO:0031078">
    <property type="term" value="F:histone H3K14 deacetylase activity, hydrolytic mechanism"/>
    <property type="evidence" value="ECO:0007669"/>
    <property type="project" value="UniProtKB-UniRule"/>
</dbReference>
<dbReference type="EC" id="3.5.1.98" evidence="3 11"/>
<comment type="similarity">
    <text evidence="2 11">Belongs to the histone deacetylase family. HD type 2 subfamily.</text>
</comment>
<evidence type="ECO:0000313" key="14">
    <source>
        <dbReference type="EMBL" id="POS83728.1"/>
    </source>
</evidence>
<keyword evidence="5 11" id="KW-0378">Hydrolase</keyword>
<proteinExistence type="inferred from homology"/>
<dbReference type="Pfam" id="PF00850">
    <property type="entry name" value="Hist_deacetyl"/>
    <property type="match status" value="1"/>
</dbReference>
<dbReference type="SUPFAM" id="SSF52768">
    <property type="entry name" value="Arginase/deacetylase"/>
    <property type="match status" value="1"/>
</dbReference>
<comment type="function">
    <text evidence="11">Responsible for the deacetylation of lysine residues on the N-terminal part of the core histones (H2A, H2B, H3 and H4). Histone deacetylation gives a tag for epigenetic repression and plays an important role in transcriptional regulation, cell cycle progression and developmental events.</text>
</comment>
<name>A0A2S4PNW6_9PEZI</name>